<feature type="domain" description="Myb-like" evidence="7">
    <location>
        <begin position="31"/>
        <end position="83"/>
    </location>
</feature>
<dbReference type="InterPro" id="IPR006447">
    <property type="entry name" value="Myb_dom_plants"/>
</dbReference>
<dbReference type="PANTHER" id="PTHR44191:SF45">
    <property type="entry name" value="TRANSCRIPTION FACTOR MYB1R1-LIKE"/>
    <property type="match status" value="1"/>
</dbReference>
<protein>
    <submittedName>
        <fullName evidence="9">Uncharacterized protein</fullName>
    </submittedName>
</protein>
<feature type="region of interest" description="Disordered" evidence="6">
    <location>
        <begin position="102"/>
        <end position="122"/>
    </location>
</feature>
<dbReference type="FunFam" id="1.10.10.60:FF:000009">
    <property type="entry name" value="transcription factor MYB1R1"/>
    <property type="match status" value="1"/>
</dbReference>
<evidence type="ECO:0000256" key="4">
    <source>
        <dbReference type="ARBA" id="ARBA00023163"/>
    </source>
</evidence>
<keyword evidence="3" id="KW-0238">DNA-binding</keyword>
<dbReference type="GO" id="GO:0006355">
    <property type="term" value="P:regulation of DNA-templated transcription"/>
    <property type="evidence" value="ECO:0007669"/>
    <property type="project" value="UniProtKB-ARBA"/>
</dbReference>
<dbReference type="SUPFAM" id="SSF46689">
    <property type="entry name" value="Homeodomain-like"/>
    <property type="match status" value="1"/>
</dbReference>
<evidence type="ECO:0000259" key="7">
    <source>
        <dbReference type="PROSITE" id="PS50090"/>
    </source>
</evidence>
<dbReference type="GO" id="GO:0009723">
    <property type="term" value="P:response to ethylene"/>
    <property type="evidence" value="ECO:0007669"/>
    <property type="project" value="TreeGrafter"/>
</dbReference>
<dbReference type="Pfam" id="PF00249">
    <property type="entry name" value="Myb_DNA-binding"/>
    <property type="match status" value="1"/>
</dbReference>
<keyword evidence="4" id="KW-0804">Transcription</keyword>
<organism evidence="9 10">
    <name type="scientific">Elliptochloris bilobata</name>
    <dbReference type="NCBI Taxonomy" id="381761"/>
    <lineage>
        <taxon>Eukaryota</taxon>
        <taxon>Viridiplantae</taxon>
        <taxon>Chlorophyta</taxon>
        <taxon>core chlorophytes</taxon>
        <taxon>Trebouxiophyceae</taxon>
        <taxon>Trebouxiophyceae incertae sedis</taxon>
        <taxon>Elliptochloris clade</taxon>
        <taxon>Elliptochloris</taxon>
    </lineage>
</organism>
<evidence type="ECO:0000313" key="9">
    <source>
        <dbReference type="EMBL" id="KAK9837012.1"/>
    </source>
</evidence>
<dbReference type="EMBL" id="JALJOU010000024">
    <property type="protein sequence ID" value="KAK9837012.1"/>
    <property type="molecule type" value="Genomic_DNA"/>
</dbReference>
<name>A0AAW1RT99_9CHLO</name>
<dbReference type="AlphaFoldDB" id="A0AAW1RT99"/>
<keyword evidence="2" id="KW-0805">Transcription regulation</keyword>
<sequence length="238" mass="25422">MHTEAAGRDSPDQTHEDQPSSDSGDLGKQRRERKKGVAWTEEEHIAFLAGLRELGKGQWREIAKHFVPSRTSTQVASHAQKHFIRQADGKRKRRSSLFDLQVPDGVDSTTSAKRHQTVEPAAPSCAIPPAAEQLALQQMLMAGPAALLQAQAAGLGGMLPGGFAGFPGFLGYAGVDTLLGGQAFLPQMPYGLPFGLPSQQAAALLFAQQQQQAAYMMAAAAMPCPAASLFQPFQSSQE</sequence>
<reference evidence="9 10" key="1">
    <citation type="journal article" date="2024" name="Nat. Commun.">
        <title>Phylogenomics reveals the evolutionary origins of lichenization in chlorophyte algae.</title>
        <authorList>
            <person name="Puginier C."/>
            <person name="Libourel C."/>
            <person name="Otte J."/>
            <person name="Skaloud P."/>
            <person name="Haon M."/>
            <person name="Grisel S."/>
            <person name="Petersen M."/>
            <person name="Berrin J.G."/>
            <person name="Delaux P.M."/>
            <person name="Dal Grande F."/>
            <person name="Keller J."/>
        </authorList>
    </citation>
    <scope>NUCLEOTIDE SEQUENCE [LARGE SCALE GENOMIC DNA]</scope>
    <source>
        <strain evidence="9 10">SAG 245.80</strain>
    </source>
</reference>
<dbReference type="Proteomes" id="UP001445335">
    <property type="component" value="Unassembled WGS sequence"/>
</dbReference>
<accession>A0AAW1RT99</accession>
<dbReference type="PROSITE" id="PS51294">
    <property type="entry name" value="HTH_MYB"/>
    <property type="match status" value="1"/>
</dbReference>
<dbReference type="PROSITE" id="PS50090">
    <property type="entry name" value="MYB_LIKE"/>
    <property type="match status" value="1"/>
</dbReference>
<dbReference type="InterPro" id="IPR009057">
    <property type="entry name" value="Homeodomain-like_sf"/>
</dbReference>
<proteinExistence type="predicted"/>
<dbReference type="CDD" id="cd00167">
    <property type="entry name" value="SANT"/>
    <property type="match status" value="1"/>
</dbReference>
<dbReference type="Gene3D" id="1.10.10.60">
    <property type="entry name" value="Homeodomain-like"/>
    <property type="match status" value="1"/>
</dbReference>
<dbReference type="SMART" id="SM00717">
    <property type="entry name" value="SANT"/>
    <property type="match status" value="1"/>
</dbReference>
<dbReference type="GO" id="GO:0003677">
    <property type="term" value="F:DNA binding"/>
    <property type="evidence" value="ECO:0007669"/>
    <property type="project" value="UniProtKB-KW"/>
</dbReference>
<dbReference type="GO" id="GO:0009739">
    <property type="term" value="P:response to gibberellin"/>
    <property type="evidence" value="ECO:0007669"/>
    <property type="project" value="TreeGrafter"/>
</dbReference>
<feature type="domain" description="HTH myb-type" evidence="8">
    <location>
        <begin position="31"/>
        <end position="87"/>
    </location>
</feature>
<gene>
    <name evidence="9" type="ORF">WJX81_006868</name>
</gene>
<dbReference type="InterPro" id="IPR001005">
    <property type="entry name" value="SANT/Myb"/>
</dbReference>
<dbReference type="NCBIfam" id="TIGR01557">
    <property type="entry name" value="myb_SHAQKYF"/>
    <property type="match status" value="1"/>
</dbReference>
<dbReference type="InterPro" id="IPR017930">
    <property type="entry name" value="Myb_dom"/>
</dbReference>
<evidence type="ECO:0000256" key="3">
    <source>
        <dbReference type="ARBA" id="ARBA00023125"/>
    </source>
</evidence>
<keyword evidence="5" id="KW-0539">Nucleus</keyword>
<evidence type="ECO:0000256" key="1">
    <source>
        <dbReference type="ARBA" id="ARBA00004123"/>
    </source>
</evidence>
<feature type="compositionally biased region" description="Basic and acidic residues" evidence="6">
    <location>
        <begin position="1"/>
        <end position="18"/>
    </location>
</feature>
<comment type="subcellular location">
    <subcellularLocation>
        <location evidence="1">Nucleus</location>
    </subcellularLocation>
</comment>
<dbReference type="GO" id="GO:0005634">
    <property type="term" value="C:nucleus"/>
    <property type="evidence" value="ECO:0007669"/>
    <property type="project" value="UniProtKB-SubCell"/>
</dbReference>
<evidence type="ECO:0000259" key="8">
    <source>
        <dbReference type="PROSITE" id="PS51294"/>
    </source>
</evidence>
<keyword evidence="10" id="KW-1185">Reference proteome</keyword>
<feature type="region of interest" description="Disordered" evidence="6">
    <location>
        <begin position="1"/>
        <end position="38"/>
    </location>
</feature>
<comment type="caution">
    <text evidence="9">The sequence shown here is derived from an EMBL/GenBank/DDBJ whole genome shotgun (WGS) entry which is preliminary data.</text>
</comment>
<evidence type="ECO:0000256" key="5">
    <source>
        <dbReference type="ARBA" id="ARBA00023242"/>
    </source>
</evidence>
<dbReference type="InterPro" id="IPR052245">
    <property type="entry name" value="Plant_Stress_Dev_TF"/>
</dbReference>
<evidence type="ECO:0000256" key="6">
    <source>
        <dbReference type="SAM" id="MobiDB-lite"/>
    </source>
</evidence>
<evidence type="ECO:0000256" key="2">
    <source>
        <dbReference type="ARBA" id="ARBA00023015"/>
    </source>
</evidence>
<evidence type="ECO:0000313" key="10">
    <source>
        <dbReference type="Proteomes" id="UP001445335"/>
    </source>
</evidence>
<dbReference type="PANTHER" id="PTHR44191">
    <property type="entry name" value="TRANSCRIPTION FACTOR KUA1"/>
    <property type="match status" value="1"/>
</dbReference>